<reference evidence="2 3" key="1">
    <citation type="journal article" date="2022" name="Nat. Ecol. Evol.">
        <title>A masculinizing supergene underlies an exaggerated male reproductive morph in a spider.</title>
        <authorList>
            <person name="Hendrickx F."/>
            <person name="De Corte Z."/>
            <person name="Sonet G."/>
            <person name="Van Belleghem S.M."/>
            <person name="Kostlbacher S."/>
            <person name="Vangestel C."/>
        </authorList>
    </citation>
    <scope>NUCLEOTIDE SEQUENCE [LARGE SCALE GENOMIC DNA]</scope>
    <source>
        <strain evidence="2">W744_W776</strain>
    </source>
</reference>
<keyword evidence="3" id="KW-1185">Reference proteome</keyword>
<organism evidence="2 3">
    <name type="scientific">Oedothorax gibbosus</name>
    <dbReference type="NCBI Taxonomy" id="931172"/>
    <lineage>
        <taxon>Eukaryota</taxon>
        <taxon>Metazoa</taxon>
        <taxon>Ecdysozoa</taxon>
        <taxon>Arthropoda</taxon>
        <taxon>Chelicerata</taxon>
        <taxon>Arachnida</taxon>
        <taxon>Araneae</taxon>
        <taxon>Araneomorphae</taxon>
        <taxon>Entelegynae</taxon>
        <taxon>Araneoidea</taxon>
        <taxon>Linyphiidae</taxon>
        <taxon>Erigoninae</taxon>
        <taxon>Oedothorax</taxon>
    </lineage>
</organism>
<feature type="compositionally biased region" description="Basic and acidic residues" evidence="1">
    <location>
        <begin position="24"/>
        <end position="34"/>
    </location>
</feature>
<evidence type="ECO:0000313" key="3">
    <source>
        <dbReference type="Proteomes" id="UP000827092"/>
    </source>
</evidence>
<comment type="caution">
    <text evidence="2">The sequence shown here is derived from an EMBL/GenBank/DDBJ whole genome shotgun (WGS) entry which is preliminary data.</text>
</comment>
<dbReference type="EMBL" id="JAFNEN010000003">
    <property type="protein sequence ID" value="KAG8201680.1"/>
    <property type="molecule type" value="Genomic_DNA"/>
</dbReference>
<feature type="compositionally biased region" description="Low complexity" evidence="1">
    <location>
        <begin position="8"/>
        <end position="21"/>
    </location>
</feature>
<protein>
    <submittedName>
        <fullName evidence="2">Uncharacterized protein</fullName>
    </submittedName>
</protein>
<evidence type="ECO:0000256" key="1">
    <source>
        <dbReference type="SAM" id="MobiDB-lite"/>
    </source>
</evidence>
<gene>
    <name evidence="2" type="ORF">JTE90_012745</name>
</gene>
<dbReference type="AlphaFoldDB" id="A0AAV6W147"/>
<dbReference type="Proteomes" id="UP000827092">
    <property type="component" value="Unassembled WGS sequence"/>
</dbReference>
<name>A0AAV6W147_9ARAC</name>
<accession>A0AAV6W147</accession>
<sequence>MKGIISFGRITSTHSSTGTISGEEETRRVHERQPLGKQLKKFHEIGFFEDGWLNDPEFSPIHYIKSRDGESE</sequence>
<evidence type="ECO:0000313" key="2">
    <source>
        <dbReference type="EMBL" id="KAG8201680.1"/>
    </source>
</evidence>
<proteinExistence type="predicted"/>
<feature type="region of interest" description="Disordered" evidence="1">
    <location>
        <begin position="1"/>
        <end position="35"/>
    </location>
</feature>